<reference evidence="2" key="1">
    <citation type="journal article" date="2021" name="Mol. Plant Microbe Interact.">
        <title>Telomere to telomere genome assembly of Fusarium musae F31, causal agent of crown rot disease of banana.</title>
        <authorList>
            <person name="Degradi L."/>
            <person name="Tava V."/>
            <person name="Kunova A."/>
            <person name="Cortesi P."/>
            <person name="Saracchi M."/>
            <person name="Pasquali M."/>
        </authorList>
    </citation>
    <scope>NUCLEOTIDE SEQUENCE</scope>
    <source>
        <strain evidence="2">F31</strain>
    </source>
</reference>
<dbReference type="PANTHER" id="PTHR10039">
    <property type="entry name" value="AMELOGENIN"/>
    <property type="match status" value="1"/>
</dbReference>
<gene>
    <name evidence="2" type="ORF">J7337_012070</name>
</gene>
<dbReference type="PANTHER" id="PTHR10039:SF14">
    <property type="entry name" value="NACHT DOMAIN-CONTAINING PROTEIN"/>
    <property type="match status" value="1"/>
</dbReference>
<protein>
    <recommendedName>
        <fullName evidence="1">DUF7708 domain-containing protein</fullName>
    </recommendedName>
</protein>
<evidence type="ECO:0000313" key="2">
    <source>
        <dbReference type="EMBL" id="KAG9497275.1"/>
    </source>
</evidence>
<dbReference type="Proteomes" id="UP000827133">
    <property type="component" value="Unassembled WGS sequence"/>
</dbReference>
<accession>A0A9P8D8F7</accession>
<organism evidence="2 3">
    <name type="scientific">Fusarium musae</name>
    <dbReference type="NCBI Taxonomy" id="1042133"/>
    <lineage>
        <taxon>Eukaryota</taxon>
        <taxon>Fungi</taxon>
        <taxon>Dikarya</taxon>
        <taxon>Ascomycota</taxon>
        <taxon>Pezizomycotina</taxon>
        <taxon>Sordariomycetes</taxon>
        <taxon>Hypocreomycetidae</taxon>
        <taxon>Hypocreales</taxon>
        <taxon>Nectriaceae</taxon>
        <taxon>Fusarium</taxon>
    </lineage>
</organism>
<comment type="caution">
    <text evidence="2">The sequence shown here is derived from an EMBL/GenBank/DDBJ whole genome shotgun (WGS) entry which is preliminary data.</text>
</comment>
<dbReference type="RefSeq" id="XP_044676275.1">
    <property type="nucleotide sequence ID" value="XM_044829600.1"/>
</dbReference>
<proteinExistence type="predicted"/>
<dbReference type="InterPro" id="IPR056125">
    <property type="entry name" value="DUF7708"/>
</dbReference>
<dbReference type="EMBL" id="JAHBCI010000009">
    <property type="protein sequence ID" value="KAG9497275.1"/>
    <property type="molecule type" value="Genomic_DNA"/>
</dbReference>
<sequence>MATNQQTSFERSLDLFRRELSDDQIKRINGVNQKTVTDTIQEIQGKLGRRDGLCKLTRIQRFLQAMEHIEKLVTIFLNASDFVAFIWGPIKLALMVATTWTEAIRQLIEAYEEIADALGNLAFFHNLIQSRDHLKLVLDDYFSDILRFHRCVLDVFSRPEWKRLFKWAWGSFRREVKPILESLKRKQALLSDDKLQSHAILKEVQDSDQYAKDQFSNLQTSLDDIRSTLASEQLQSKALQSREMKTYLESRLDVSTSRTDLQLESQDTVDENSGIWIFSNPIFKGWEGGKSAEKRVLFLNGSPGSGKSSTHLQFRDCL</sequence>
<name>A0A9P8D8F7_9HYPO</name>
<dbReference type="GeneID" id="68319926"/>
<keyword evidence="3" id="KW-1185">Reference proteome</keyword>
<dbReference type="AlphaFoldDB" id="A0A9P8D8F7"/>
<dbReference type="Pfam" id="PF24809">
    <property type="entry name" value="DUF7708"/>
    <property type="match status" value="1"/>
</dbReference>
<evidence type="ECO:0000259" key="1">
    <source>
        <dbReference type="Pfam" id="PF24809"/>
    </source>
</evidence>
<dbReference type="KEGG" id="fmu:J7337_012070"/>
<feature type="domain" description="DUF7708" evidence="1">
    <location>
        <begin position="59"/>
        <end position="187"/>
    </location>
</feature>
<evidence type="ECO:0000313" key="3">
    <source>
        <dbReference type="Proteomes" id="UP000827133"/>
    </source>
</evidence>